<feature type="transmembrane region" description="Helical" evidence="1">
    <location>
        <begin position="294"/>
        <end position="318"/>
    </location>
</feature>
<dbReference type="VEuPathDB" id="TriTrypDB:Lsey_0112_0050"/>
<sequence>MNSTLVNTIRVVCWFWGLFPLCYYVALTVICGIHQRWISFGFALATAAVLAVWLILNGVAIFSAWALGCRRHVTTVDHMTANLLAGGVSRAPPPQVSALAPPSQPAAFSNTADNALCFNGSRAVNNTASEVDLSSLQESMMATVQNNVDGALLTPTTAEANGRDAADDNPLNPKVSVVARNRRGVTGRRQLSIVSEDYVYSEVEDTVILSPPKAERLQAQVPSKVAAQTPLSASPWLQMSTGHPSTTDVGKQVEPGRLANKCANVVTTVPQPLGYPNSTTYLNASRSASARAAFMMPTVSIYATIALTLLLLVASIFFEYETHCLMLALPALAVPGLWSALIPLGSFFDSSPAAAKSFHFGLLRFLTRSISITVIAVAGLAVYVAALTLEVTLWAPYMPENTPIPRAIRVVSYLSPIPMFIIVILFAVSSAVHARSVTRCGSNMRGDSEHGGVFTYSRSNESAVHLNVTMQPQQASKSPFRPLDDFEVNPDSPQVLSPPAALSPGQVQLAAPRGSTMTSPDCNDVSSTLSSIVRSSMNSISFVPSNSIVSPPKTSISRNHVRASRENSSCSAVQHSAALISHISTLPQLKSVTMLYLAYRNIYDDDCNANRGSFCHTSPQVGMAANRNLQQTISANYEALMEAIEDAHEQDTADANAYFTTAHGDALCLVWGLMPFTSDPVLLAIEKALKVMEAFRSRPKPPPTSTDEQLELVGAVVSKPHSLVGFIGQGNYRSLHFFNPHQHDGGSQLLRRALALYRRLPSAQNPLVVPDHPFRGILMNCRARNNTADRILARPCGIKWVSRSTTNNTAGATRGERRPPIGMTPKSTIDRFPVMYEFLDHVQAKEEEWHLVVQRQEHLGSRFSFLTEATQLLQQCDPVAARETLACAVESTDAGHDADNITVAQMMIEDIDRATGKTA</sequence>
<dbReference type="OrthoDB" id="263665at2759"/>
<reference evidence="2 3" key="1">
    <citation type="journal article" date="2015" name="PLoS Pathog.">
        <title>Leptomonas seymouri: Adaptations to the Dixenous Life Cycle Analyzed by Genome Sequencing, Transcriptome Profiling and Co-infection with Leishmania donovani.</title>
        <authorList>
            <person name="Kraeva N."/>
            <person name="Butenko A."/>
            <person name="Hlavacova J."/>
            <person name="Kostygov A."/>
            <person name="Myskova J."/>
            <person name="Grybchuk D."/>
            <person name="Lestinova T."/>
            <person name="Votypka J."/>
            <person name="Volf P."/>
            <person name="Opperdoes F."/>
            <person name="Flegontov P."/>
            <person name="Lukes J."/>
            <person name="Yurchenko V."/>
        </authorList>
    </citation>
    <scope>NUCLEOTIDE SEQUENCE [LARGE SCALE GENOMIC DNA]</scope>
    <source>
        <strain evidence="2 3">ATCC 30220</strain>
    </source>
</reference>
<comment type="caution">
    <text evidence="2">The sequence shown here is derived from an EMBL/GenBank/DDBJ whole genome shotgun (WGS) entry which is preliminary data.</text>
</comment>
<evidence type="ECO:0000256" key="1">
    <source>
        <dbReference type="SAM" id="Phobius"/>
    </source>
</evidence>
<feature type="transmembrane region" description="Helical" evidence="1">
    <location>
        <begin position="14"/>
        <end position="33"/>
    </location>
</feature>
<feature type="transmembrane region" description="Helical" evidence="1">
    <location>
        <begin position="365"/>
        <end position="389"/>
    </location>
</feature>
<dbReference type="Proteomes" id="UP000038009">
    <property type="component" value="Unassembled WGS sequence"/>
</dbReference>
<keyword evidence="3" id="KW-1185">Reference proteome</keyword>
<accession>A0A0N1HYR4</accession>
<keyword evidence="1" id="KW-0472">Membrane</keyword>
<dbReference type="AlphaFoldDB" id="A0A0N1HYR4"/>
<organism evidence="2 3">
    <name type="scientific">Leptomonas seymouri</name>
    <dbReference type="NCBI Taxonomy" id="5684"/>
    <lineage>
        <taxon>Eukaryota</taxon>
        <taxon>Discoba</taxon>
        <taxon>Euglenozoa</taxon>
        <taxon>Kinetoplastea</taxon>
        <taxon>Metakinetoplastina</taxon>
        <taxon>Trypanosomatida</taxon>
        <taxon>Trypanosomatidae</taxon>
        <taxon>Leishmaniinae</taxon>
        <taxon>Leptomonas</taxon>
    </lineage>
</organism>
<dbReference type="OMA" id="NPFHCIL"/>
<name>A0A0N1HYR4_LEPSE</name>
<keyword evidence="1" id="KW-0812">Transmembrane</keyword>
<keyword evidence="1" id="KW-1133">Transmembrane helix</keyword>
<evidence type="ECO:0000313" key="3">
    <source>
        <dbReference type="Proteomes" id="UP000038009"/>
    </source>
</evidence>
<dbReference type="EMBL" id="LJSK01000112">
    <property type="protein sequence ID" value="KPI86861.1"/>
    <property type="molecule type" value="Genomic_DNA"/>
</dbReference>
<gene>
    <name evidence="2" type="ORF">ABL78_4051</name>
</gene>
<protein>
    <recommendedName>
        <fullName evidence="4">Transmembrane protein</fullName>
    </recommendedName>
</protein>
<evidence type="ECO:0000313" key="2">
    <source>
        <dbReference type="EMBL" id="KPI86861.1"/>
    </source>
</evidence>
<proteinExistence type="predicted"/>
<feature type="transmembrane region" description="Helical" evidence="1">
    <location>
        <begin position="410"/>
        <end position="432"/>
    </location>
</feature>
<feature type="transmembrane region" description="Helical" evidence="1">
    <location>
        <begin position="325"/>
        <end position="345"/>
    </location>
</feature>
<evidence type="ECO:0008006" key="4">
    <source>
        <dbReference type="Google" id="ProtNLM"/>
    </source>
</evidence>
<feature type="transmembrane region" description="Helical" evidence="1">
    <location>
        <begin position="40"/>
        <end position="67"/>
    </location>
</feature>